<accession>A0ACC2T6D3</accession>
<reference evidence="1" key="1">
    <citation type="submission" date="2022-04" db="EMBL/GenBank/DDBJ databases">
        <title>Genome of the entomopathogenic fungus Entomophthora muscae.</title>
        <authorList>
            <person name="Elya C."/>
            <person name="Lovett B.R."/>
            <person name="Lee E."/>
            <person name="Macias A.M."/>
            <person name="Hajek A.E."/>
            <person name="De Bivort B.L."/>
            <person name="Kasson M.T."/>
            <person name="De Fine Licht H.H."/>
            <person name="Stajich J.E."/>
        </authorList>
    </citation>
    <scope>NUCLEOTIDE SEQUENCE</scope>
    <source>
        <strain evidence="1">Berkeley</strain>
    </source>
</reference>
<proteinExistence type="predicted"/>
<organism evidence="1 2">
    <name type="scientific">Entomophthora muscae</name>
    <dbReference type="NCBI Taxonomy" id="34485"/>
    <lineage>
        <taxon>Eukaryota</taxon>
        <taxon>Fungi</taxon>
        <taxon>Fungi incertae sedis</taxon>
        <taxon>Zoopagomycota</taxon>
        <taxon>Entomophthoromycotina</taxon>
        <taxon>Entomophthoromycetes</taxon>
        <taxon>Entomophthorales</taxon>
        <taxon>Entomophthoraceae</taxon>
        <taxon>Entomophthora</taxon>
    </lineage>
</organism>
<dbReference type="EMBL" id="QTSX02003586">
    <property type="protein sequence ID" value="KAJ9070223.1"/>
    <property type="molecule type" value="Genomic_DNA"/>
</dbReference>
<evidence type="ECO:0000313" key="1">
    <source>
        <dbReference type="EMBL" id="KAJ9070223.1"/>
    </source>
</evidence>
<sequence>MSTRAYEDSLMDIAGALQYIREFPGEDGRNISGGAAFIPTLSSGKIFIKCVYQARNLLDVVVSFFGLDTPDQLSLPHMRNQLTALHSFLYNLQVTRACEGASRVCRVTGITNSTFDSIRVEIGDATTTRTITRAEYFRTKLGVPLKFPHLPSVEINKAIMLPMELLNVVPGQLLNSDLSQAQKEEVMDIVFRRRGAR</sequence>
<keyword evidence="2" id="KW-1185">Reference proteome</keyword>
<evidence type="ECO:0000313" key="2">
    <source>
        <dbReference type="Proteomes" id="UP001165960"/>
    </source>
</evidence>
<dbReference type="Proteomes" id="UP001165960">
    <property type="component" value="Unassembled WGS sequence"/>
</dbReference>
<gene>
    <name evidence="1" type="ORF">DSO57_1010707</name>
</gene>
<comment type="caution">
    <text evidence="1">The sequence shown here is derived from an EMBL/GenBank/DDBJ whole genome shotgun (WGS) entry which is preliminary data.</text>
</comment>
<protein>
    <submittedName>
        <fullName evidence="1">Uncharacterized protein</fullName>
    </submittedName>
</protein>
<name>A0ACC2T6D3_9FUNG</name>